<keyword evidence="2" id="KW-0472">Membrane</keyword>
<feature type="transmembrane region" description="Helical" evidence="2">
    <location>
        <begin position="61"/>
        <end position="84"/>
    </location>
</feature>
<reference evidence="5" key="1">
    <citation type="submission" date="2023-06" db="EMBL/GenBank/DDBJ databases">
        <title>Identification and characterization of horizontal gene transfer across gut microbiota members of farm animals based on homology search.</title>
        <authorList>
            <person name="Zeman M."/>
            <person name="Kubasova T."/>
            <person name="Jahodarova E."/>
            <person name="Nykrynova M."/>
            <person name="Rychlik I."/>
        </authorList>
    </citation>
    <scope>NUCLEOTIDE SEQUENCE [LARGE SCALE GENOMIC DNA]</scope>
    <source>
        <strain evidence="5">ET39</strain>
    </source>
</reference>
<dbReference type="Proteomes" id="UP001529340">
    <property type="component" value="Unassembled WGS sequence"/>
</dbReference>
<feature type="transmembrane region" description="Helical" evidence="2">
    <location>
        <begin position="166"/>
        <end position="183"/>
    </location>
</feature>
<feature type="transmembrane region" description="Helical" evidence="2">
    <location>
        <begin position="589"/>
        <end position="610"/>
    </location>
</feature>
<evidence type="ECO:0000256" key="2">
    <source>
        <dbReference type="SAM" id="Phobius"/>
    </source>
</evidence>
<feature type="region of interest" description="Disordered" evidence="1">
    <location>
        <begin position="540"/>
        <end position="586"/>
    </location>
</feature>
<dbReference type="EMBL" id="JAUDCG010000021">
    <property type="protein sequence ID" value="MDM8157196.1"/>
    <property type="molecule type" value="Genomic_DNA"/>
</dbReference>
<name>A0ABT7UC44_9FIRM</name>
<feature type="transmembrane region" description="Helical" evidence="2">
    <location>
        <begin position="113"/>
        <end position="131"/>
    </location>
</feature>
<evidence type="ECO:0000313" key="4">
    <source>
        <dbReference type="EMBL" id="MDM8157196.1"/>
    </source>
</evidence>
<protein>
    <submittedName>
        <fullName evidence="4">Transglutaminase-like domain-containing protein</fullName>
    </submittedName>
</protein>
<keyword evidence="5" id="KW-1185">Reference proteome</keyword>
<reference evidence="4 5" key="2">
    <citation type="submission" date="2023-06" db="EMBL/GenBank/DDBJ databases">
        <title>Identification and characterization of horizontal gene transfer across gut microbiota members of farm animals based on homology search.</title>
        <authorList>
            <person name="Schwarzerova J."/>
            <person name="Nykrynova M."/>
            <person name="Jureckova K."/>
            <person name="Cejkova D."/>
            <person name="Rychlik I."/>
        </authorList>
    </citation>
    <scope>NUCLEOTIDE SEQUENCE [LARGE SCALE GENOMIC DNA]</scope>
    <source>
        <strain evidence="4 5">ET39</strain>
    </source>
</reference>
<dbReference type="Pfam" id="PF01841">
    <property type="entry name" value="Transglut_core"/>
    <property type="match status" value="1"/>
</dbReference>
<dbReference type="SMART" id="SM00460">
    <property type="entry name" value="TGc"/>
    <property type="match status" value="1"/>
</dbReference>
<proteinExistence type="predicted"/>
<accession>A0ABT7UC44</accession>
<dbReference type="InterPro" id="IPR038765">
    <property type="entry name" value="Papain-like_cys_pep_sf"/>
</dbReference>
<dbReference type="PANTHER" id="PTHR42736">
    <property type="entry name" value="PROTEIN-GLUTAMINE GAMMA-GLUTAMYLTRANSFERASE"/>
    <property type="match status" value="1"/>
</dbReference>
<dbReference type="Gene3D" id="3.10.620.30">
    <property type="match status" value="1"/>
</dbReference>
<sequence length="700" mass="80808">MTPQLRKLGKGMPVIIALLYFLHLELVFSLLPLSMMAVILIECTIAFLLYTRLFPHYGSSILALFLLLFFLWTIVALPSLWHILYNATLDTYRANSTLTFYPFSVSWDPQRELLLLSGLLSGLFLFLSALFDCLLRICRWPRAAAFLLVVLLIPCVLHHVPQPFTILPLIAILFGLFFANRSFQRPFRLYTLFSAFLVLMLILSTLLFPREVVWEQNARMRDFSFSQMMTRLQQLFTGNGEDHIDLSEATDRFYVGSIHLSLYARPQTYYLRTYSGALYQDNQWTLLPAQRYDSLDTDYRSILLQLPAYDERLLRYRDDTPAQHDSIDIEDFRGSDQRVVPYYLSIIPDEPQAVYDSYLRKDDDDAWYAYRLWEADVYSGYVREDYTLPDTLDGYAGFVMNNYTQISEEQRQLFNDLQLTNPAYFRQQGASMQETAAYVRSYLEEHASYTLSPGDLPSGEDFLTYFLTDSHRGYCVHYATAATLMMRYYGYPARYVEGYRITAGDFTDDHAYVRDHHAHAWVEVYDEVLGWIPLEFTESAPAQETAPGEESDAPTLNDPSSDVPDVQPAEDPSLPDPQPQQPSDPSASAISIGWLIAIAVFLFIGLTQLLRHHRKMRRCHRADANAGVHACWQLLQRMQTVGITSDPQAERIALQARFSKDGVTREQQEQMLKLLQQAQKDLRSLPVIRRIRLFLSDAIW</sequence>
<feature type="transmembrane region" description="Helical" evidence="2">
    <location>
        <begin position="37"/>
        <end position="54"/>
    </location>
</feature>
<feature type="transmembrane region" description="Helical" evidence="2">
    <location>
        <begin position="190"/>
        <end position="208"/>
    </location>
</feature>
<evidence type="ECO:0000259" key="3">
    <source>
        <dbReference type="SMART" id="SM00460"/>
    </source>
</evidence>
<dbReference type="PANTHER" id="PTHR42736:SF1">
    <property type="entry name" value="PROTEIN-GLUTAMINE GAMMA-GLUTAMYLTRANSFERASE"/>
    <property type="match status" value="1"/>
</dbReference>
<keyword evidence="2" id="KW-0812">Transmembrane</keyword>
<keyword evidence="2" id="KW-1133">Transmembrane helix</keyword>
<dbReference type="InterPro" id="IPR002931">
    <property type="entry name" value="Transglutaminase-like"/>
</dbReference>
<feature type="domain" description="Transglutaminase-like" evidence="3">
    <location>
        <begin position="467"/>
        <end position="538"/>
    </location>
</feature>
<comment type="caution">
    <text evidence="4">The sequence shown here is derived from an EMBL/GenBank/DDBJ whole genome shotgun (WGS) entry which is preliminary data.</text>
</comment>
<evidence type="ECO:0000313" key="5">
    <source>
        <dbReference type="Proteomes" id="UP001529340"/>
    </source>
</evidence>
<dbReference type="InterPro" id="IPR052901">
    <property type="entry name" value="Bact_TGase-like"/>
</dbReference>
<dbReference type="SUPFAM" id="SSF54001">
    <property type="entry name" value="Cysteine proteinases"/>
    <property type="match status" value="1"/>
</dbReference>
<reference evidence="4 5" key="3">
    <citation type="submission" date="2023-06" db="EMBL/GenBank/DDBJ databases">
        <authorList>
            <person name="Zeman M."/>
            <person name="Kubasova T."/>
            <person name="Jahodarova E."/>
            <person name="Nykrynova M."/>
            <person name="Rychlik I."/>
        </authorList>
    </citation>
    <scope>NUCLEOTIDE SEQUENCE [LARGE SCALE GENOMIC DNA]</scope>
    <source>
        <strain evidence="4 5">ET39</strain>
    </source>
</reference>
<organism evidence="4 5">
    <name type="scientific">Amedibacillus dolichus</name>
    <dbReference type="NCBI Taxonomy" id="31971"/>
    <lineage>
        <taxon>Bacteria</taxon>
        <taxon>Bacillati</taxon>
        <taxon>Bacillota</taxon>
        <taxon>Erysipelotrichia</taxon>
        <taxon>Erysipelotrichales</taxon>
        <taxon>Erysipelotrichaceae</taxon>
        <taxon>Amedibacillus</taxon>
    </lineage>
</organism>
<evidence type="ECO:0000256" key="1">
    <source>
        <dbReference type="SAM" id="MobiDB-lite"/>
    </source>
</evidence>
<gene>
    <name evidence="4" type="ORF">QUV96_06020</name>
</gene>
<dbReference type="RefSeq" id="WP_289607659.1">
    <property type="nucleotide sequence ID" value="NZ_JAUDCG010000021.1"/>
</dbReference>
<feature type="transmembrane region" description="Helical" evidence="2">
    <location>
        <begin position="143"/>
        <end position="160"/>
    </location>
</feature>